<reference evidence="10 11" key="1">
    <citation type="submission" date="2023-06" db="EMBL/GenBank/DDBJ databases">
        <authorList>
            <person name="Ham H."/>
            <person name="Park D.S."/>
        </authorList>
    </citation>
    <scope>NUCLEOTIDE SEQUENCE [LARGE SCALE GENOMIC DNA]</scope>
    <source>
        <strain evidence="10 11">KACC 17005</strain>
    </source>
</reference>
<comment type="similarity">
    <text evidence="7">Belongs to the glycosyl hydrolase 18 family.</text>
</comment>
<organism evidence="10 11">
    <name type="scientific">Paracidovorax citrulli</name>
    <name type="common">Acidovorax citrulli</name>
    <dbReference type="NCBI Taxonomy" id="80869"/>
    <lineage>
        <taxon>Bacteria</taxon>
        <taxon>Pseudomonadati</taxon>
        <taxon>Pseudomonadota</taxon>
        <taxon>Betaproteobacteria</taxon>
        <taxon>Burkholderiales</taxon>
        <taxon>Comamonadaceae</taxon>
        <taxon>Paracidovorax</taxon>
    </lineage>
</organism>
<evidence type="ECO:0000256" key="1">
    <source>
        <dbReference type="ARBA" id="ARBA00000822"/>
    </source>
</evidence>
<evidence type="ECO:0000256" key="2">
    <source>
        <dbReference type="ARBA" id="ARBA00012729"/>
    </source>
</evidence>
<dbReference type="GeneID" id="79791671"/>
<dbReference type="InterPro" id="IPR011583">
    <property type="entry name" value="Chitinase_II/V-like_cat"/>
</dbReference>
<name>A0ABY9ATY9_PARCI</name>
<feature type="domain" description="GH18" evidence="9">
    <location>
        <begin position="53"/>
        <end position="450"/>
    </location>
</feature>
<dbReference type="PROSITE" id="PS51910">
    <property type="entry name" value="GH18_2"/>
    <property type="match status" value="1"/>
</dbReference>
<evidence type="ECO:0000256" key="8">
    <source>
        <dbReference type="SAM" id="SignalP"/>
    </source>
</evidence>
<accession>A0ABY9ATY9</accession>
<dbReference type="SUPFAM" id="SSF54556">
    <property type="entry name" value="Chitinase insertion domain"/>
    <property type="match status" value="1"/>
</dbReference>
<feature type="signal peptide" evidence="8">
    <location>
        <begin position="1"/>
        <end position="23"/>
    </location>
</feature>
<evidence type="ECO:0000313" key="10">
    <source>
        <dbReference type="EMBL" id="WIY50339.1"/>
    </source>
</evidence>
<keyword evidence="3 6" id="KW-0378">Hydrolase</keyword>
<keyword evidence="11" id="KW-1185">Reference proteome</keyword>
<dbReference type="InterPro" id="IPR050314">
    <property type="entry name" value="Glycosyl_Hydrlase_18"/>
</dbReference>
<feature type="chain" id="PRO_5047549408" description="chitinase" evidence="8">
    <location>
        <begin position="24"/>
        <end position="451"/>
    </location>
</feature>
<dbReference type="InterPro" id="IPR017853">
    <property type="entry name" value="GH"/>
</dbReference>
<keyword evidence="8" id="KW-0732">Signal</keyword>
<comment type="catalytic activity">
    <reaction evidence="1">
        <text>Random endo-hydrolysis of N-acetyl-beta-D-glucosaminide (1-&gt;4)-beta-linkages in chitin and chitodextrins.</text>
        <dbReference type="EC" id="3.2.1.14"/>
    </reaction>
</comment>
<protein>
    <recommendedName>
        <fullName evidence="2">chitinase</fullName>
        <ecNumber evidence="2">3.2.1.14</ecNumber>
    </recommendedName>
</protein>
<evidence type="ECO:0000256" key="5">
    <source>
        <dbReference type="ARBA" id="ARBA00023295"/>
    </source>
</evidence>
<dbReference type="PROSITE" id="PS01095">
    <property type="entry name" value="GH18_1"/>
    <property type="match status" value="1"/>
</dbReference>
<dbReference type="PANTHER" id="PTHR11177:SF317">
    <property type="entry name" value="CHITINASE 12-RELATED"/>
    <property type="match status" value="1"/>
</dbReference>
<evidence type="ECO:0000256" key="6">
    <source>
        <dbReference type="RuleBase" id="RU000489"/>
    </source>
</evidence>
<sequence length="451" mass="48250">MRPTWTRPLGIACLAFLAAPAWSGTAAPDAGQQPRFAMSAHAHAYAHAAAPAREMVGYFTSWGIYARGYTARSLASQGALPRITTLNYAFGSVAPASADGSGPVGCRLGDAWADVERPWTAEESVDGTAVDDTQPLRGNFQQLRALKRLRPGLKVLVSLGGWNGSKWFSDAALTPASRSAFVKSCVDLFIRGRTGGETEGDGPAAGVFDGIDIDWEHVAAEAAPGNIVRPEDTANFTLLLQEFRRQLDAIDPALRLTIAAPAGPQNSAKIELAAVAKTVDFINLMAYDLHVSPERRTNHQAALAPSPRDPDRAKDLSVVEAVGRYLQAGVPRSKLVVGAPLYSQGWSGVNPAGNGLYQPATGPAQGTYEAGVDDFKTVRAKPGFTRHRDAWSRAAWLFDGSTFWTFDDEQVVREKARTVRAAGLRGMMFWELSGDGGELVRAAGEELSTGR</sequence>
<proteinExistence type="inferred from homology"/>
<keyword evidence="4" id="KW-0624">Polysaccharide degradation</keyword>
<dbReference type="CDD" id="cd06548">
    <property type="entry name" value="GH18_chitinase"/>
    <property type="match status" value="1"/>
</dbReference>
<evidence type="ECO:0000259" key="9">
    <source>
        <dbReference type="PROSITE" id="PS51910"/>
    </source>
</evidence>
<dbReference type="EC" id="3.2.1.14" evidence="2"/>
<dbReference type="PANTHER" id="PTHR11177">
    <property type="entry name" value="CHITINASE"/>
    <property type="match status" value="1"/>
</dbReference>
<evidence type="ECO:0000256" key="4">
    <source>
        <dbReference type="ARBA" id="ARBA00023024"/>
    </source>
</evidence>
<dbReference type="EMBL" id="CP127363">
    <property type="protein sequence ID" value="WIY50339.1"/>
    <property type="molecule type" value="Genomic_DNA"/>
</dbReference>
<keyword evidence="4" id="KW-0146">Chitin degradation</keyword>
<dbReference type="GO" id="GO:0016787">
    <property type="term" value="F:hydrolase activity"/>
    <property type="evidence" value="ECO:0007669"/>
    <property type="project" value="UniProtKB-KW"/>
</dbReference>
<dbReference type="Pfam" id="PF00704">
    <property type="entry name" value="Glyco_hydro_18"/>
    <property type="match status" value="1"/>
</dbReference>
<dbReference type="InterPro" id="IPR029070">
    <property type="entry name" value="Chitinase_insertion_sf"/>
</dbReference>
<keyword evidence="5 6" id="KW-0326">Glycosidase</keyword>
<dbReference type="Gene3D" id="3.20.20.80">
    <property type="entry name" value="Glycosidases"/>
    <property type="match status" value="1"/>
</dbReference>
<dbReference type="SUPFAM" id="SSF51445">
    <property type="entry name" value="(Trans)glycosidases"/>
    <property type="match status" value="1"/>
</dbReference>
<dbReference type="SMART" id="SM00636">
    <property type="entry name" value="Glyco_18"/>
    <property type="match status" value="1"/>
</dbReference>
<dbReference type="RefSeq" id="WP_017438366.1">
    <property type="nucleotide sequence ID" value="NZ_CP023687.1"/>
</dbReference>
<dbReference type="Proteomes" id="UP001242732">
    <property type="component" value="Chromosome"/>
</dbReference>
<dbReference type="Gene3D" id="3.10.50.10">
    <property type="match status" value="1"/>
</dbReference>
<dbReference type="InterPro" id="IPR001223">
    <property type="entry name" value="Glyco_hydro18_cat"/>
</dbReference>
<dbReference type="InterPro" id="IPR001579">
    <property type="entry name" value="Glyco_hydro_18_chit_AS"/>
</dbReference>
<evidence type="ECO:0000256" key="7">
    <source>
        <dbReference type="RuleBase" id="RU004453"/>
    </source>
</evidence>
<evidence type="ECO:0000256" key="3">
    <source>
        <dbReference type="ARBA" id="ARBA00022801"/>
    </source>
</evidence>
<evidence type="ECO:0000313" key="11">
    <source>
        <dbReference type="Proteomes" id="UP001242732"/>
    </source>
</evidence>
<gene>
    <name evidence="10" type="ORF">QRO08_07170</name>
</gene>
<keyword evidence="4" id="KW-0119">Carbohydrate metabolism</keyword>